<gene>
    <name evidence="4" type="ORF">JQV55_00875</name>
</gene>
<dbReference type="Proteomes" id="UP000732193">
    <property type="component" value="Unassembled WGS sequence"/>
</dbReference>
<proteinExistence type="predicted"/>
<dbReference type="RefSeq" id="WP_203240946.1">
    <property type="nucleotide sequence ID" value="NZ_JAFBRH010000001.1"/>
</dbReference>
<keyword evidence="3" id="KW-0812">Transmembrane</keyword>
<sequence length="436" mass="48394">MGPIFTLADFLDMLRRRVGVISAVIIAGCFGSLIWAMTTPHMYQSAEVIQIEQPQISDELARSTVESSAARRLQLIEQQLMAHDNLVKVINQFNLYGGDTDTGITEKVALLREAITITGVAAVREGFADDGAISILTISAEMDSAENAQAIAHLFADQTRALATSQRQMQTTETLAFFEEQEKNLLAEIATLEASLAEFRSANDISVEGSLDFSRSELGSLNDALLTLDREIITAELARENLDRSGNTRAATIKREEEELDRLLASLSTQRQLLLDRRAALSASIETRPEVERALAEFERRTTQLQDRLEVIATRRSEAEVGFTLENAARGERFTTLEEARVPEQPISMSRKKRMLLGVVAATGLGLMLAFLLELRRPVIRTARQMQRETGLLPVVSIPETRSPKERKGIAKLWQDRSEAGLQGRAARQARHPANR</sequence>
<feature type="region of interest" description="Disordered" evidence="2">
    <location>
        <begin position="403"/>
        <end position="436"/>
    </location>
</feature>
<dbReference type="EMBL" id="JAFBRM010000001">
    <property type="protein sequence ID" value="MBM1712110.1"/>
    <property type="molecule type" value="Genomic_DNA"/>
</dbReference>
<dbReference type="InterPro" id="IPR050445">
    <property type="entry name" value="Bact_polysacc_biosynth/exp"/>
</dbReference>
<keyword evidence="3" id="KW-1133">Transmembrane helix</keyword>
<keyword evidence="3" id="KW-0472">Membrane</keyword>
<dbReference type="PANTHER" id="PTHR32309">
    <property type="entry name" value="TYROSINE-PROTEIN KINASE"/>
    <property type="match status" value="1"/>
</dbReference>
<dbReference type="GO" id="GO:0005886">
    <property type="term" value="C:plasma membrane"/>
    <property type="evidence" value="ECO:0007669"/>
    <property type="project" value="TreeGrafter"/>
</dbReference>
<evidence type="ECO:0000256" key="3">
    <source>
        <dbReference type="SAM" id="Phobius"/>
    </source>
</evidence>
<evidence type="ECO:0000256" key="1">
    <source>
        <dbReference type="SAM" id="Coils"/>
    </source>
</evidence>
<comment type="caution">
    <text evidence="4">The sequence shown here is derived from an EMBL/GenBank/DDBJ whole genome shotgun (WGS) entry which is preliminary data.</text>
</comment>
<keyword evidence="5" id="KW-1185">Reference proteome</keyword>
<dbReference type="PANTHER" id="PTHR32309:SF13">
    <property type="entry name" value="FERRIC ENTEROBACTIN TRANSPORT PROTEIN FEPE"/>
    <property type="match status" value="1"/>
</dbReference>
<feature type="transmembrane region" description="Helical" evidence="3">
    <location>
        <begin position="355"/>
        <end position="375"/>
    </location>
</feature>
<evidence type="ECO:0000313" key="5">
    <source>
        <dbReference type="Proteomes" id="UP000732193"/>
    </source>
</evidence>
<name>A0AAE3B532_9RHOB</name>
<accession>A0AAE3B532</accession>
<protein>
    <submittedName>
        <fullName evidence="4">DUF874 domain-containing protein</fullName>
    </submittedName>
</protein>
<feature type="coiled-coil region" evidence="1">
    <location>
        <begin position="175"/>
        <end position="202"/>
    </location>
</feature>
<keyword evidence="1" id="KW-0175">Coiled coil</keyword>
<dbReference type="AlphaFoldDB" id="A0AAE3B532"/>
<feature type="compositionally biased region" description="Basic and acidic residues" evidence="2">
    <location>
        <begin position="403"/>
        <end position="419"/>
    </location>
</feature>
<organism evidence="4 5">
    <name type="scientific">Sulfitobacter geojensis</name>
    <dbReference type="NCBI Taxonomy" id="1342299"/>
    <lineage>
        <taxon>Bacteria</taxon>
        <taxon>Pseudomonadati</taxon>
        <taxon>Pseudomonadota</taxon>
        <taxon>Alphaproteobacteria</taxon>
        <taxon>Rhodobacterales</taxon>
        <taxon>Roseobacteraceae</taxon>
        <taxon>Sulfitobacter</taxon>
    </lineage>
</organism>
<reference evidence="4 5" key="1">
    <citation type="submission" date="2021-01" db="EMBL/GenBank/DDBJ databases">
        <title>Diatom-associated Roseobacters Show Island Model of Population Structure.</title>
        <authorList>
            <person name="Qu L."/>
            <person name="Feng X."/>
            <person name="Chen Y."/>
            <person name="Li L."/>
            <person name="Wang X."/>
            <person name="Hu Z."/>
            <person name="Wang H."/>
            <person name="Luo H."/>
        </authorList>
    </citation>
    <scope>NUCLEOTIDE SEQUENCE [LARGE SCALE GENOMIC DNA]</scope>
    <source>
        <strain evidence="4 5">TR60-84</strain>
    </source>
</reference>
<evidence type="ECO:0000256" key="2">
    <source>
        <dbReference type="SAM" id="MobiDB-lite"/>
    </source>
</evidence>
<dbReference type="GO" id="GO:0004713">
    <property type="term" value="F:protein tyrosine kinase activity"/>
    <property type="evidence" value="ECO:0007669"/>
    <property type="project" value="TreeGrafter"/>
</dbReference>
<evidence type="ECO:0000313" key="4">
    <source>
        <dbReference type="EMBL" id="MBM1712110.1"/>
    </source>
</evidence>
<feature type="transmembrane region" description="Helical" evidence="3">
    <location>
        <begin position="18"/>
        <end position="37"/>
    </location>
</feature>